<dbReference type="EMBL" id="BAAAEW010000036">
    <property type="protein sequence ID" value="GAA0763355.1"/>
    <property type="molecule type" value="Genomic_DNA"/>
</dbReference>
<keyword evidence="2" id="KW-0805">Transcription regulation</keyword>
<dbReference type="InterPro" id="IPR036388">
    <property type="entry name" value="WH-like_DNA-bd_sf"/>
</dbReference>
<dbReference type="NCBIfam" id="TIGR02937">
    <property type="entry name" value="sigma70-ECF"/>
    <property type="match status" value="1"/>
</dbReference>
<organism evidence="7 8">
    <name type="scientific">Ideonella azotifigens</name>
    <dbReference type="NCBI Taxonomy" id="513160"/>
    <lineage>
        <taxon>Bacteria</taxon>
        <taxon>Pseudomonadati</taxon>
        <taxon>Pseudomonadota</taxon>
        <taxon>Betaproteobacteria</taxon>
        <taxon>Burkholderiales</taxon>
        <taxon>Sphaerotilaceae</taxon>
        <taxon>Ideonella</taxon>
    </lineage>
</organism>
<dbReference type="PANTHER" id="PTHR43133">
    <property type="entry name" value="RNA POLYMERASE ECF-TYPE SIGMA FACTO"/>
    <property type="match status" value="1"/>
</dbReference>
<keyword evidence="8" id="KW-1185">Reference proteome</keyword>
<name>A0ABP3VLP8_9BURK</name>
<dbReference type="SUPFAM" id="SSF88946">
    <property type="entry name" value="Sigma2 domain of RNA polymerase sigma factors"/>
    <property type="match status" value="1"/>
</dbReference>
<evidence type="ECO:0000259" key="5">
    <source>
        <dbReference type="Pfam" id="PF04542"/>
    </source>
</evidence>
<feature type="domain" description="RNA polymerase sigma factor 70 region 4 type 2" evidence="6">
    <location>
        <begin position="134"/>
        <end position="185"/>
    </location>
</feature>
<evidence type="ECO:0000313" key="8">
    <source>
        <dbReference type="Proteomes" id="UP001500279"/>
    </source>
</evidence>
<dbReference type="CDD" id="cd06171">
    <property type="entry name" value="Sigma70_r4"/>
    <property type="match status" value="1"/>
</dbReference>
<comment type="similarity">
    <text evidence="1">Belongs to the sigma-70 factor family. ECF subfamily.</text>
</comment>
<evidence type="ECO:0000259" key="6">
    <source>
        <dbReference type="Pfam" id="PF08281"/>
    </source>
</evidence>
<dbReference type="InterPro" id="IPR013249">
    <property type="entry name" value="RNA_pol_sigma70_r4_t2"/>
</dbReference>
<gene>
    <name evidence="7" type="ORF">GCM10009107_48580</name>
</gene>
<dbReference type="InterPro" id="IPR014284">
    <property type="entry name" value="RNA_pol_sigma-70_dom"/>
</dbReference>
<proteinExistence type="inferred from homology"/>
<dbReference type="RefSeq" id="WP_141292062.1">
    <property type="nucleotide sequence ID" value="NZ_BAAAEW010000036.1"/>
</dbReference>
<dbReference type="Pfam" id="PF04542">
    <property type="entry name" value="Sigma70_r2"/>
    <property type="match status" value="1"/>
</dbReference>
<evidence type="ECO:0000256" key="2">
    <source>
        <dbReference type="ARBA" id="ARBA00023015"/>
    </source>
</evidence>
<accession>A0ABP3VLP8</accession>
<dbReference type="Pfam" id="PF08281">
    <property type="entry name" value="Sigma70_r4_2"/>
    <property type="match status" value="1"/>
</dbReference>
<dbReference type="SUPFAM" id="SSF88659">
    <property type="entry name" value="Sigma3 and sigma4 domains of RNA polymerase sigma factors"/>
    <property type="match status" value="1"/>
</dbReference>
<evidence type="ECO:0000256" key="3">
    <source>
        <dbReference type="ARBA" id="ARBA00023082"/>
    </source>
</evidence>
<dbReference type="InterPro" id="IPR039425">
    <property type="entry name" value="RNA_pol_sigma-70-like"/>
</dbReference>
<dbReference type="PANTHER" id="PTHR43133:SF32">
    <property type="entry name" value="BLR3042 PROTEIN"/>
    <property type="match status" value="1"/>
</dbReference>
<evidence type="ECO:0000256" key="1">
    <source>
        <dbReference type="ARBA" id="ARBA00010641"/>
    </source>
</evidence>
<keyword evidence="4" id="KW-0804">Transcription</keyword>
<dbReference type="InterPro" id="IPR007627">
    <property type="entry name" value="RNA_pol_sigma70_r2"/>
</dbReference>
<feature type="domain" description="RNA polymerase sigma-70 region 2" evidence="5">
    <location>
        <begin position="39"/>
        <end position="105"/>
    </location>
</feature>
<dbReference type="Gene3D" id="1.10.1740.10">
    <property type="match status" value="1"/>
</dbReference>
<dbReference type="InterPro" id="IPR013324">
    <property type="entry name" value="RNA_pol_sigma_r3/r4-like"/>
</dbReference>
<dbReference type="Gene3D" id="1.10.10.10">
    <property type="entry name" value="Winged helix-like DNA-binding domain superfamily/Winged helix DNA-binding domain"/>
    <property type="match status" value="1"/>
</dbReference>
<dbReference type="Proteomes" id="UP001500279">
    <property type="component" value="Unassembled WGS sequence"/>
</dbReference>
<reference evidence="8" key="1">
    <citation type="journal article" date="2019" name="Int. J. Syst. Evol. Microbiol.">
        <title>The Global Catalogue of Microorganisms (GCM) 10K type strain sequencing project: providing services to taxonomists for standard genome sequencing and annotation.</title>
        <authorList>
            <consortium name="The Broad Institute Genomics Platform"/>
            <consortium name="The Broad Institute Genome Sequencing Center for Infectious Disease"/>
            <person name="Wu L."/>
            <person name="Ma J."/>
        </authorList>
    </citation>
    <scope>NUCLEOTIDE SEQUENCE [LARGE SCALE GENOMIC DNA]</scope>
    <source>
        <strain evidence="8">JCM 15503</strain>
    </source>
</reference>
<dbReference type="InterPro" id="IPR013325">
    <property type="entry name" value="RNA_pol_sigma_r2"/>
</dbReference>
<keyword evidence="3" id="KW-0731">Sigma factor</keyword>
<protein>
    <submittedName>
        <fullName evidence="7">Sigma-70 family RNA polymerase sigma factor</fullName>
    </submittedName>
</protein>
<evidence type="ECO:0000256" key="4">
    <source>
        <dbReference type="ARBA" id="ARBA00023163"/>
    </source>
</evidence>
<evidence type="ECO:0000313" key="7">
    <source>
        <dbReference type="EMBL" id="GAA0763355.1"/>
    </source>
</evidence>
<sequence>MFLLPSLRRRPASASVASPDQGWLRRIAETQDREALTALYREYQPRLVRFLGRVTRHEALIEEVINDTLWIVWQKAGDYRGEARVSTWILGIAYRVAMKALRDQDDPCWHGSDDDLESLAGQQDPHATHEVRDWLAKGLARLPADQRLTVELVYGQGHTLEETAAIMECPVGTAKARLFHARVRLRNLLPDLAGEPGLARSEGTQDESR</sequence>
<comment type="caution">
    <text evidence="7">The sequence shown here is derived from an EMBL/GenBank/DDBJ whole genome shotgun (WGS) entry which is preliminary data.</text>
</comment>